<reference evidence="3" key="1">
    <citation type="journal article" date="2013" name="Nat. Genet.">
        <title>The duck genome and transcriptome provide insight into an avian influenza virus reservoir species.</title>
        <authorList>
            <person name="Huang Y."/>
            <person name="Li Y."/>
            <person name="Burt D.W."/>
            <person name="Chen H."/>
            <person name="Zhang Y."/>
            <person name="Qian W."/>
            <person name="Kim H."/>
            <person name="Gan S."/>
            <person name="Zhao Y."/>
            <person name="Li J."/>
            <person name="Yi K."/>
            <person name="Feng H."/>
            <person name="Zhu P."/>
            <person name="Li B."/>
            <person name="Liu Q."/>
            <person name="Fairley S."/>
            <person name="Magor K.E."/>
            <person name="Du Z."/>
            <person name="Hu X."/>
            <person name="Goodman L."/>
            <person name="Tafer H."/>
            <person name="Vignal A."/>
            <person name="Lee T."/>
            <person name="Kim K.W."/>
            <person name="Sheng Z."/>
            <person name="An Y."/>
            <person name="Searle S."/>
            <person name="Herrero J."/>
            <person name="Groenen M.A."/>
            <person name="Crooijmans R.P."/>
            <person name="Faraut T."/>
            <person name="Cai Q."/>
            <person name="Webster R.G."/>
            <person name="Aldridge J.R."/>
            <person name="Warren W.C."/>
            <person name="Bartschat S."/>
            <person name="Kehr S."/>
            <person name="Marz M."/>
            <person name="Stadler P.F."/>
            <person name="Smith J."/>
            <person name="Kraus R.H."/>
            <person name="Zhao Y."/>
            <person name="Ren L."/>
            <person name="Fei J."/>
            <person name="Morisson M."/>
            <person name="Kaiser P."/>
            <person name="Griffin D.K."/>
            <person name="Rao M."/>
            <person name="Pitel F."/>
            <person name="Wang J."/>
            <person name="Li N."/>
        </authorList>
    </citation>
    <scope>NUCLEOTIDE SEQUENCE [LARGE SCALE GENOMIC DNA]</scope>
</reference>
<evidence type="ECO:0000313" key="2">
    <source>
        <dbReference type="EMBL" id="EOA96555.1"/>
    </source>
</evidence>
<organism evidence="2 3">
    <name type="scientific">Anas platyrhynchos</name>
    <name type="common">Mallard</name>
    <name type="synonym">Anas boschas</name>
    <dbReference type="NCBI Taxonomy" id="8839"/>
    <lineage>
        <taxon>Eukaryota</taxon>
        <taxon>Metazoa</taxon>
        <taxon>Chordata</taxon>
        <taxon>Craniata</taxon>
        <taxon>Vertebrata</taxon>
        <taxon>Euteleostomi</taxon>
        <taxon>Archelosauria</taxon>
        <taxon>Archosauria</taxon>
        <taxon>Dinosauria</taxon>
        <taxon>Saurischia</taxon>
        <taxon>Theropoda</taxon>
        <taxon>Coelurosauria</taxon>
        <taxon>Aves</taxon>
        <taxon>Neognathae</taxon>
        <taxon>Galloanserae</taxon>
        <taxon>Anseriformes</taxon>
        <taxon>Anatidae</taxon>
        <taxon>Anatinae</taxon>
        <taxon>Anas</taxon>
    </lineage>
</organism>
<feature type="region of interest" description="Disordered" evidence="1">
    <location>
        <begin position="147"/>
        <end position="175"/>
    </location>
</feature>
<protein>
    <submittedName>
        <fullName evidence="2">Uncharacterized protein</fullName>
    </submittedName>
</protein>
<evidence type="ECO:0000313" key="3">
    <source>
        <dbReference type="Proteomes" id="UP000296049"/>
    </source>
</evidence>
<gene>
    <name evidence="2" type="ORF">Anapl_04308</name>
</gene>
<evidence type="ECO:0000256" key="1">
    <source>
        <dbReference type="SAM" id="MobiDB-lite"/>
    </source>
</evidence>
<accession>R0JH26</accession>
<proteinExistence type="predicted"/>
<keyword evidence="3" id="KW-1185">Reference proteome</keyword>
<dbReference type="AlphaFoldDB" id="R0JH26"/>
<feature type="compositionally biased region" description="Low complexity" evidence="1">
    <location>
        <begin position="151"/>
        <end position="165"/>
    </location>
</feature>
<name>R0JH26_ANAPL</name>
<sequence length="409" mass="43068">MQPGLFSHLCTQALHACPCRTGGLSPSLPHAIDVPWLAVRFVAGPSLRSPLRQPARAEGDVCAHAAETKLLLCGLTGGAGPTAAAGGRGRGGRSWERRRQRRAVLGAAKAVRGPRAGGQAVPFPPAAAPASPCPRVGLAASFSSPPLPRAGLSLGEESGGHSPSGPDRDITTGNGKKLKSMSVEEMSDNIPWWGLRETLATSLPQVSAHGDEQAKRSLLLMGRELGDQEVLLHISCCVEPEGCKEASGATMSSKSFQGLKEQAEGAAKDAGRTLPNQYLCCQHGTCCTPGPAALLALHRQPLPQALGLSGGTGTGTGWGWMGYRWLLVKLPWRLLCTVLLCRDLKKCQCKQQEQYQAVAIAMEIWGILASLDVLQPVLSCCPSNHKSWTADVRGAILACSLSVYGQICL</sequence>
<dbReference type="EMBL" id="KB743944">
    <property type="protein sequence ID" value="EOA96555.1"/>
    <property type="molecule type" value="Genomic_DNA"/>
</dbReference>
<feature type="region of interest" description="Disordered" evidence="1">
    <location>
        <begin position="107"/>
        <end position="129"/>
    </location>
</feature>
<dbReference type="Proteomes" id="UP000296049">
    <property type="component" value="Unassembled WGS sequence"/>
</dbReference>